<evidence type="ECO:0000313" key="4">
    <source>
        <dbReference type="Proteomes" id="UP000247702"/>
    </source>
</evidence>
<dbReference type="EMBL" id="BEXD01002347">
    <property type="protein sequence ID" value="GBB97983.1"/>
    <property type="molecule type" value="Genomic_DNA"/>
</dbReference>
<evidence type="ECO:0000313" key="3">
    <source>
        <dbReference type="EMBL" id="GES88298.1"/>
    </source>
</evidence>
<dbReference type="InterPro" id="IPR031804">
    <property type="entry name" value="DUF4743"/>
</dbReference>
<dbReference type="STRING" id="94130.A0A2Z6R6Y8"/>
<gene>
    <name evidence="3" type="ORF">RCL2_001525700</name>
    <name evidence="2" type="ORF">RclHR1_03110015</name>
</gene>
<name>A0A2Z6R6Y8_9GLOM</name>
<dbReference type="CDD" id="cd03676">
    <property type="entry name" value="NUDIX_Tnr3_like"/>
    <property type="match status" value="1"/>
</dbReference>
<accession>A0A2Z6R6Y8</accession>
<feature type="domain" description="Nudix hydrolase" evidence="1">
    <location>
        <begin position="143"/>
        <end position="286"/>
    </location>
</feature>
<dbReference type="InterPro" id="IPR015797">
    <property type="entry name" value="NUDIX_hydrolase-like_dom_sf"/>
</dbReference>
<dbReference type="EMBL" id="BLAL01000178">
    <property type="protein sequence ID" value="GES88298.1"/>
    <property type="molecule type" value="Genomic_DNA"/>
</dbReference>
<reference evidence="2 4" key="1">
    <citation type="submission" date="2017-11" db="EMBL/GenBank/DDBJ databases">
        <title>The genome of Rhizophagus clarus HR1 reveals common genetic basis of auxotrophy among arbuscular mycorrhizal fungi.</title>
        <authorList>
            <person name="Kobayashi Y."/>
        </authorList>
    </citation>
    <scope>NUCLEOTIDE SEQUENCE [LARGE SCALE GENOMIC DNA]</scope>
    <source>
        <strain evidence="2 4">HR1</strain>
    </source>
</reference>
<dbReference type="PANTHER" id="PTHR13622:SF8">
    <property type="entry name" value="THIAMIN PYROPHOSPHOKINASE 1"/>
    <property type="match status" value="1"/>
</dbReference>
<keyword evidence="3" id="KW-0378">Hydrolase</keyword>
<dbReference type="GO" id="GO:0044715">
    <property type="term" value="F:8-oxo-dGDP phosphatase activity"/>
    <property type="evidence" value="ECO:0007669"/>
    <property type="project" value="TreeGrafter"/>
</dbReference>
<dbReference type="Proteomes" id="UP000247702">
    <property type="component" value="Unassembled WGS sequence"/>
</dbReference>
<comment type="caution">
    <text evidence="2">The sequence shown here is derived from an EMBL/GenBank/DDBJ whole genome shotgun (WGS) entry which is preliminary data.</text>
</comment>
<dbReference type="Pfam" id="PF15916">
    <property type="entry name" value="DUF4743"/>
    <property type="match status" value="1"/>
</dbReference>
<dbReference type="FunFam" id="3.90.79.10:FF:000019">
    <property type="entry name" value="Thiamin pyrophosphokinase, putative"/>
    <property type="match status" value="1"/>
</dbReference>
<evidence type="ECO:0000259" key="1">
    <source>
        <dbReference type="PROSITE" id="PS51462"/>
    </source>
</evidence>
<protein>
    <submittedName>
        <fullName evidence="3">NUDIX hydrolase domain-like protein</fullName>
    </submittedName>
</protein>
<dbReference type="PANTHER" id="PTHR13622">
    <property type="entry name" value="THIAMIN PYROPHOSPHOKINASE"/>
    <property type="match status" value="1"/>
</dbReference>
<dbReference type="InterPro" id="IPR000086">
    <property type="entry name" value="NUDIX_hydrolase_dom"/>
</dbReference>
<dbReference type="PROSITE" id="PS51462">
    <property type="entry name" value="NUDIX"/>
    <property type="match status" value="1"/>
</dbReference>
<dbReference type="SUPFAM" id="SSF55811">
    <property type="entry name" value="Nudix"/>
    <property type="match status" value="1"/>
</dbReference>
<evidence type="ECO:0000313" key="2">
    <source>
        <dbReference type="EMBL" id="GBB97983.1"/>
    </source>
</evidence>
<proteinExistence type="predicted"/>
<organism evidence="2 4">
    <name type="scientific">Rhizophagus clarus</name>
    <dbReference type="NCBI Taxonomy" id="94130"/>
    <lineage>
        <taxon>Eukaryota</taxon>
        <taxon>Fungi</taxon>
        <taxon>Fungi incertae sedis</taxon>
        <taxon>Mucoromycota</taxon>
        <taxon>Glomeromycotina</taxon>
        <taxon>Glomeromycetes</taxon>
        <taxon>Glomerales</taxon>
        <taxon>Glomeraceae</taxon>
        <taxon>Rhizophagus</taxon>
    </lineage>
</organism>
<sequence length="323" mass="36845">MSELSKSSSYSFFDIVEKCDNYPYSDSAVSSSGLNDIPLLLDNDVKVGLLLPSTVKALKEYNRLKKPNPFIIEDKYVKFAAHLNTFEKRTEVVKQLFDTWREEKLFPALSGWRDELYPIYGDSENPTNVAFVMERCATPLFGVLTFGVHLNGYTRTEQGQLKMWIAKRAKTKPTWPGWLDNIVAGGIPYTLNVTESVVKEAMEEASLSMEIAEKAVPVSAISYFIATQKGLQPESQYIYDLEIPLDVEPKPLDGEVECFYLWDMDEVINHIKADEFKPNCALVVIDFLIRHSIIDPNNEPDYLNILSRIHRRLDFPTKAKSIK</sequence>
<dbReference type="Proteomes" id="UP000615446">
    <property type="component" value="Unassembled WGS sequence"/>
</dbReference>
<dbReference type="AlphaFoldDB" id="A0A2Z6R6Y8"/>
<keyword evidence="4" id="KW-1185">Reference proteome</keyword>
<reference evidence="3" key="2">
    <citation type="submission" date="2019-10" db="EMBL/GenBank/DDBJ databases">
        <title>Conservation and host-specific expression of non-tandemly repeated heterogenous ribosome RNA gene in arbuscular mycorrhizal fungi.</title>
        <authorList>
            <person name="Maeda T."/>
            <person name="Kobayashi Y."/>
            <person name="Nakagawa T."/>
            <person name="Ezawa T."/>
            <person name="Yamaguchi K."/>
            <person name="Bino T."/>
            <person name="Nishimoto Y."/>
            <person name="Shigenobu S."/>
            <person name="Kawaguchi M."/>
        </authorList>
    </citation>
    <scope>NUCLEOTIDE SEQUENCE</scope>
    <source>
        <strain evidence="3">HR1</strain>
    </source>
</reference>
<dbReference type="Gene3D" id="3.90.79.10">
    <property type="entry name" value="Nucleoside Triphosphate Pyrophosphohydrolase"/>
    <property type="match status" value="1"/>
</dbReference>
<dbReference type="OrthoDB" id="10261522at2759"/>